<dbReference type="PROSITE" id="PS51257">
    <property type="entry name" value="PROKAR_LIPOPROTEIN"/>
    <property type="match status" value="1"/>
</dbReference>
<keyword evidence="1" id="KW-0732">Signal</keyword>
<feature type="chain" id="PRO_5046044097" description="DUF4382 domain-containing protein" evidence="1">
    <location>
        <begin position="22"/>
        <end position="229"/>
    </location>
</feature>
<evidence type="ECO:0000256" key="1">
    <source>
        <dbReference type="SAM" id="SignalP"/>
    </source>
</evidence>
<evidence type="ECO:0000313" key="2">
    <source>
        <dbReference type="EMBL" id="MFB9212563.1"/>
    </source>
</evidence>
<protein>
    <recommendedName>
        <fullName evidence="4">DUF4382 domain-containing protein</fullName>
    </recommendedName>
</protein>
<sequence>MKQTMKYTVIALLAFALVSCSDDKDGTNSPTVAFSFKTNTSSINVPAGRVQANTLEFTSGTIRLSRIEFEAETDEADSVEVEIERTIEIDFATGETSPNLDNLVFAMGTYTEARVELEILDENSNPSVVIEGTFTDAENETHPIRFEFNSGETFEVEKEGRIVFGEGASVLAEVTFDPGVWFAGVTREELSAATKNNDGVIVISETSNAEIFDIVVDGLDLATEVEITL</sequence>
<organism evidence="2 3">
    <name type="scientific">Echinicola jeungdonensis</name>
    <dbReference type="NCBI Taxonomy" id="709343"/>
    <lineage>
        <taxon>Bacteria</taxon>
        <taxon>Pseudomonadati</taxon>
        <taxon>Bacteroidota</taxon>
        <taxon>Cytophagia</taxon>
        <taxon>Cytophagales</taxon>
        <taxon>Cyclobacteriaceae</taxon>
        <taxon>Echinicola</taxon>
    </lineage>
</organism>
<dbReference type="EMBL" id="JBHMEW010000062">
    <property type="protein sequence ID" value="MFB9212563.1"/>
    <property type="molecule type" value="Genomic_DNA"/>
</dbReference>
<dbReference type="Proteomes" id="UP001589654">
    <property type="component" value="Unassembled WGS sequence"/>
</dbReference>
<evidence type="ECO:0008006" key="4">
    <source>
        <dbReference type="Google" id="ProtNLM"/>
    </source>
</evidence>
<evidence type="ECO:0000313" key="3">
    <source>
        <dbReference type="Proteomes" id="UP001589654"/>
    </source>
</evidence>
<dbReference type="RefSeq" id="WP_290249379.1">
    <property type="nucleotide sequence ID" value="NZ_JAUFQT010000002.1"/>
</dbReference>
<keyword evidence="3" id="KW-1185">Reference proteome</keyword>
<proteinExistence type="predicted"/>
<comment type="caution">
    <text evidence="2">The sequence shown here is derived from an EMBL/GenBank/DDBJ whole genome shotgun (WGS) entry which is preliminary data.</text>
</comment>
<accession>A0ABV5J6W8</accession>
<reference evidence="2 3" key="1">
    <citation type="submission" date="2024-09" db="EMBL/GenBank/DDBJ databases">
        <authorList>
            <person name="Sun Q."/>
            <person name="Mori K."/>
        </authorList>
    </citation>
    <scope>NUCLEOTIDE SEQUENCE [LARGE SCALE GENOMIC DNA]</scope>
    <source>
        <strain evidence="2 3">CECT 7682</strain>
    </source>
</reference>
<gene>
    <name evidence="2" type="ORF">ACFFUR_12160</name>
</gene>
<feature type="signal peptide" evidence="1">
    <location>
        <begin position="1"/>
        <end position="21"/>
    </location>
</feature>
<name>A0ABV5J6W8_9BACT</name>